<accession>A0A8K0SI51</accession>
<comment type="caution">
    <text evidence="2">The sequence shown here is derived from an EMBL/GenBank/DDBJ whole genome shotgun (WGS) entry which is preliminary data.</text>
</comment>
<keyword evidence="1" id="KW-0732">Signal</keyword>
<proteinExistence type="predicted"/>
<evidence type="ECO:0000313" key="2">
    <source>
        <dbReference type="EMBL" id="KAH7308709.1"/>
    </source>
</evidence>
<dbReference type="OrthoDB" id="5293813at2759"/>
<protein>
    <submittedName>
        <fullName evidence="2">Late sexual development protein</fullName>
    </submittedName>
</protein>
<reference evidence="2" key="1">
    <citation type="journal article" date="2021" name="Nat. Commun.">
        <title>Genetic determinants of endophytism in the Arabidopsis root mycobiome.</title>
        <authorList>
            <person name="Mesny F."/>
            <person name="Miyauchi S."/>
            <person name="Thiergart T."/>
            <person name="Pickel B."/>
            <person name="Atanasova L."/>
            <person name="Karlsson M."/>
            <person name="Huettel B."/>
            <person name="Barry K.W."/>
            <person name="Haridas S."/>
            <person name="Chen C."/>
            <person name="Bauer D."/>
            <person name="Andreopoulos W."/>
            <person name="Pangilinan J."/>
            <person name="LaButti K."/>
            <person name="Riley R."/>
            <person name="Lipzen A."/>
            <person name="Clum A."/>
            <person name="Drula E."/>
            <person name="Henrissat B."/>
            <person name="Kohler A."/>
            <person name="Grigoriev I.V."/>
            <person name="Martin F.M."/>
            <person name="Hacquard S."/>
        </authorList>
    </citation>
    <scope>NUCLEOTIDE SEQUENCE</scope>
    <source>
        <strain evidence="2">MPI-CAGE-CH-0235</strain>
    </source>
</reference>
<sequence length="360" mass="38545">MSLSKFIGLATAFSGIASGLVVPRSFSVPRNDSFPSPNNEQKKLIAEQAGGLLPNSPLPSSLDAASTTTLQLIAFNELFETAYFNSLLQNATNHSPGYEQADDRLIDTIRAQEESHALGAITALRTAGAFTPSPCEYVFPVTSLPDAVFFAETFTAVVLGSLQGANVNFAKGGFAGLVQLISSVIGQEGEQNGYYRDFLDRIPSESPFLTYVPAAFAWSVLQTVVVPGSCPYSLDEIALPVFQPLYANNGPIALLQPEDQTITFSADLANITNASQYIETTADLFLTYTTGQQLPFSVPIANTQWDGSRITFDASFPYSEYVMHGFSHAALTTNETYSSAEAVADSTLVGPALLQVNNSI</sequence>
<evidence type="ECO:0000256" key="1">
    <source>
        <dbReference type="SAM" id="SignalP"/>
    </source>
</evidence>
<dbReference type="Proteomes" id="UP000813444">
    <property type="component" value="Unassembled WGS sequence"/>
</dbReference>
<evidence type="ECO:0000313" key="3">
    <source>
        <dbReference type="Proteomes" id="UP000813444"/>
    </source>
</evidence>
<dbReference type="AlphaFoldDB" id="A0A8K0SI51"/>
<feature type="chain" id="PRO_5035449523" evidence="1">
    <location>
        <begin position="20"/>
        <end position="360"/>
    </location>
</feature>
<keyword evidence="3" id="KW-1185">Reference proteome</keyword>
<feature type="signal peptide" evidence="1">
    <location>
        <begin position="1"/>
        <end position="19"/>
    </location>
</feature>
<name>A0A8K0SI51_9HYPO</name>
<dbReference type="EMBL" id="JAGPNK010000015">
    <property type="protein sequence ID" value="KAH7308709.1"/>
    <property type="molecule type" value="Genomic_DNA"/>
</dbReference>
<organism evidence="2 3">
    <name type="scientific">Stachybotrys elegans</name>
    <dbReference type="NCBI Taxonomy" id="80388"/>
    <lineage>
        <taxon>Eukaryota</taxon>
        <taxon>Fungi</taxon>
        <taxon>Dikarya</taxon>
        <taxon>Ascomycota</taxon>
        <taxon>Pezizomycotina</taxon>
        <taxon>Sordariomycetes</taxon>
        <taxon>Hypocreomycetidae</taxon>
        <taxon>Hypocreales</taxon>
        <taxon>Stachybotryaceae</taxon>
        <taxon>Stachybotrys</taxon>
    </lineage>
</organism>
<gene>
    <name evidence="2" type="ORF">B0I35DRAFT_491976</name>
</gene>